<dbReference type="OrthoDB" id="10509838at2759"/>
<dbReference type="Proteomes" id="UP000314294">
    <property type="component" value="Unassembled WGS sequence"/>
</dbReference>
<organism evidence="1 2">
    <name type="scientific">Liparis tanakae</name>
    <name type="common">Tanaka's snailfish</name>
    <dbReference type="NCBI Taxonomy" id="230148"/>
    <lineage>
        <taxon>Eukaryota</taxon>
        <taxon>Metazoa</taxon>
        <taxon>Chordata</taxon>
        <taxon>Craniata</taxon>
        <taxon>Vertebrata</taxon>
        <taxon>Euteleostomi</taxon>
        <taxon>Actinopterygii</taxon>
        <taxon>Neopterygii</taxon>
        <taxon>Teleostei</taxon>
        <taxon>Neoteleostei</taxon>
        <taxon>Acanthomorphata</taxon>
        <taxon>Eupercaria</taxon>
        <taxon>Perciformes</taxon>
        <taxon>Cottioidei</taxon>
        <taxon>Cottales</taxon>
        <taxon>Liparidae</taxon>
        <taxon>Liparis</taxon>
    </lineage>
</organism>
<name>A0A4Z2I5F1_9TELE</name>
<dbReference type="EMBL" id="SRLO01000136">
    <property type="protein sequence ID" value="TNN72502.1"/>
    <property type="molecule type" value="Genomic_DNA"/>
</dbReference>
<dbReference type="AlphaFoldDB" id="A0A4Z2I5F1"/>
<accession>A0A4Z2I5F1</accession>
<gene>
    <name evidence="1" type="ORF">EYF80_017278</name>
</gene>
<evidence type="ECO:0000313" key="1">
    <source>
        <dbReference type="EMBL" id="TNN72502.1"/>
    </source>
</evidence>
<evidence type="ECO:0000313" key="2">
    <source>
        <dbReference type="Proteomes" id="UP000314294"/>
    </source>
</evidence>
<reference evidence="1 2" key="1">
    <citation type="submission" date="2019-03" db="EMBL/GenBank/DDBJ databases">
        <title>First draft genome of Liparis tanakae, snailfish: a comprehensive survey of snailfish specific genes.</title>
        <authorList>
            <person name="Kim W."/>
            <person name="Song I."/>
            <person name="Jeong J.-H."/>
            <person name="Kim D."/>
            <person name="Kim S."/>
            <person name="Ryu S."/>
            <person name="Song J.Y."/>
            <person name="Lee S.K."/>
        </authorList>
    </citation>
    <scope>NUCLEOTIDE SEQUENCE [LARGE SCALE GENOMIC DNA]</scope>
    <source>
        <tissue evidence="1">Muscle</tissue>
    </source>
</reference>
<sequence>MGKAVSSCGYGEKYQGFSLWRPNSIHSMFFILVTMSSWLRSDTRLPVMRGADGMPSELSWESWRDVDAAPISRPRDWATRAVDVDKAMKSR</sequence>
<protein>
    <submittedName>
        <fullName evidence="1">Uncharacterized protein</fullName>
    </submittedName>
</protein>
<comment type="caution">
    <text evidence="1">The sequence shown here is derived from an EMBL/GenBank/DDBJ whole genome shotgun (WGS) entry which is preliminary data.</text>
</comment>
<proteinExistence type="predicted"/>
<keyword evidence="2" id="KW-1185">Reference proteome</keyword>